<dbReference type="Proteomes" id="UP001592531">
    <property type="component" value="Unassembled WGS sequence"/>
</dbReference>
<accession>A0ABV6VZE1</accession>
<organism evidence="1 2">
    <name type="scientific">Streptacidiphilus cavernicola</name>
    <dbReference type="NCBI Taxonomy" id="3342716"/>
    <lineage>
        <taxon>Bacteria</taxon>
        <taxon>Bacillati</taxon>
        <taxon>Actinomycetota</taxon>
        <taxon>Actinomycetes</taxon>
        <taxon>Kitasatosporales</taxon>
        <taxon>Streptomycetaceae</taxon>
        <taxon>Streptacidiphilus</taxon>
    </lineage>
</organism>
<name>A0ABV6VZE1_9ACTN</name>
<gene>
    <name evidence="1" type="ORF">ACEZDE_21120</name>
</gene>
<sequence length="134" mass="14451">MEYVYTYDLSREEVEGLLAVPVESTGFFGGLKRKMSAAGAARIADRSTGPTTVVLSGTGLRLTDARGVRELRWSDVHYVVERPGVWSTQDVAHGAAIIPGSAVPESERAALAQQLRTWVGRKYKVREGGMAGSV</sequence>
<comment type="caution">
    <text evidence="1">The sequence shown here is derived from an EMBL/GenBank/DDBJ whole genome shotgun (WGS) entry which is preliminary data.</text>
</comment>
<protein>
    <submittedName>
        <fullName evidence="1">Uncharacterized protein</fullName>
    </submittedName>
</protein>
<proteinExistence type="predicted"/>
<dbReference type="RefSeq" id="WP_380538103.1">
    <property type="nucleotide sequence ID" value="NZ_JBHFAB010000016.1"/>
</dbReference>
<keyword evidence="2" id="KW-1185">Reference proteome</keyword>
<evidence type="ECO:0000313" key="2">
    <source>
        <dbReference type="Proteomes" id="UP001592531"/>
    </source>
</evidence>
<reference evidence="1 2" key="1">
    <citation type="submission" date="2024-09" db="EMBL/GenBank/DDBJ databases">
        <authorList>
            <person name="Lee S.D."/>
        </authorList>
    </citation>
    <scope>NUCLEOTIDE SEQUENCE [LARGE SCALE GENOMIC DNA]</scope>
    <source>
        <strain evidence="1 2">N8-3</strain>
    </source>
</reference>
<evidence type="ECO:0000313" key="1">
    <source>
        <dbReference type="EMBL" id="MFC1419115.1"/>
    </source>
</evidence>
<dbReference type="EMBL" id="JBHFAB010000016">
    <property type="protein sequence ID" value="MFC1419115.1"/>
    <property type="molecule type" value="Genomic_DNA"/>
</dbReference>